<gene>
    <name evidence="2" type="ORF">HZA66_03465</name>
</gene>
<dbReference type="AlphaFoldDB" id="A0A933RXV4"/>
<evidence type="ECO:0000313" key="2">
    <source>
        <dbReference type="EMBL" id="MBI5128478.1"/>
    </source>
</evidence>
<accession>A0A933RXV4</accession>
<name>A0A933RXV4_RHOPL</name>
<dbReference type="Proteomes" id="UP000782519">
    <property type="component" value="Unassembled WGS sequence"/>
</dbReference>
<dbReference type="EMBL" id="JACRJB010000010">
    <property type="protein sequence ID" value="MBI5128478.1"/>
    <property type="molecule type" value="Genomic_DNA"/>
</dbReference>
<proteinExistence type="predicted"/>
<sequence>MAIEFAAPRRYFVNGCGERILVGLSVEETSEFEQLDTPSHEGGDQGLAADTKGMPKLREQRWLELYHKHNDAWHSSLIRQSARQFPLASSDVSPDHSAAPGFYSRDGN</sequence>
<protein>
    <submittedName>
        <fullName evidence="2">Uncharacterized protein</fullName>
    </submittedName>
</protein>
<feature type="region of interest" description="Disordered" evidence="1">
    <location>
        <begin position="88"/>
        <end position="108"/>
    </location>
</feature>
<comment type="caution">
    <text evidence="2">The sequence shown here is derived from an EMBL/GenBank/DDBJ whole genome shotgun (WGS) entry which is preliminary data.</text>
</comment>
<organism evidence="2 3">
    <name type="scientific">Rhodopseudomonas palustris</name>
    <dbReference type="NCBI Taxonomy" id="1076"/>
    <lineage>
        <taxon>Bacteria</taxon>
        <taxon>Pseudomonadati</taxon>
        <taxon>Pseudomonadota</taxon>
        <taxon>Alphaproteobacteria</taxon>
        <taxon>Hyphomicrobiales</taxon>
        <taxon>Nitrobacteraceae</taxon>
        <taxon>Rhodopseudomonas</taxon>
    </lineage>
</organism>
<evidence type="ECO:0000256" key="1">
    <source>
        <dbReference type="SAM" id="MobiDB-lite"/>
    </source>
</evidence>
<reference evidence="2" key="1">
    <citation type="submission" date="2020-07" db="EMBL/GenBank/DDBJ databases">
        <title>Huge and variable diversity of episymbiotic CPR bacteria and DPANN archaea in groundwater ecosystems.</title>
        <authorList>
            <person name="He C.Y."/>
            <person name="Keren R."/>
            <person name="Whittaker M."/>
            <person name="Farag I.F."/>
            <person name="Doudna J."/>
            <person name="Cate J.H.D."/>
            <person name="Banfield J.F."/>
        </authorList>
    </citation>
    <scope>NUCLEOTIDE SEQUENCE</scope>
    <source>
        <strain evidence="2">NC_groundwater_1818_Pr3_B-0.1um_66_35</strain>
    </source>
</reference>
<evidence type="ECO:0000313" key="3">
    <source>
        <dbReference type="Proteomes" id="UP000782519"/>
    </source>
</evidence>